<dbReference type="GO" id="GO:0005096">
    <property type="term" value="F:GTPase activator activity"/>
    <property type="evidence" value="ECO:0007669"/>
    <property type="project" value="UniProtKB-KW"/>
</dbReference>
<dbReference type="SUPFAM" id="SSF50729">
    <property type="entry name" value="PH domain-like"/>
    <property type="match status" value="1"/>
</dbReference>
<proteinExistence type="predicted"/>
<reference evidence="6" key="2">
    <citation type="submission" date="2025-08" db="UniProtKB">
        <authorList>
            <consortium name="Ensembl"/>
        </authorList>
    </citation>
    <scope>IDENTIFICATION</scope>
</reference>
<evidence type="ECO:0000256" key="2">
    <source>
        <dbReference type="SAM" id="MobiDB-lite"/>
    </source>
</evidence>
<feature type="region of interest" description="Disordered" evidence="2">
    <location>
        <begin position="559"/>
        <end position="589"/>
    </location>
</feature>
<dbReference type="InterPro" id="IPR051025">
    <property type="entry name" value="RhoGAP"/>
</dbReference>
<organism evidence="6 7">
    <name type="scientific">Hucho hucho</name>
    <name type="common">huchen</name>
    <dbReference type="NCBI Taxonomy" id="62062"/>
    <lineage>
        <taxon>Eukaryota</taxon>
        <taxon>Metazoa</taxon>
        <taxon>Chordata</taxon>
        <taxon>Craniata</taxon>
        <taxon>Vertebrata</taxon>
        <taxon>Euteleostomi</taxon>
        <taxon>Actinopterygii</taxon>
        <taxon>Neopterygii</taxon>
        <taxon>Teleostei</taxon>
        <taxon>Protacanthopterygii</taxon>
        <taxon>Salmoniformes</taxon>
        <taxon>Salmonidae</taxon>
        <taxon>Salmoninae</taxon>
        <taxon>Hucho</taxon>
    </lineage>
</organism>
<dbReference type="InterPro" id="IPR011993">
    <property type="entry name" value="PH-like_dom_sf"/>
</dbReference>
<evidence type="ECO:0000256" key="3">
    <source>
        <dbReference type="SAM" id="SignalP"/>
    </source>
</evidence>
<dbReference type="GO" id="GO:0006911">
    <property type="term" value="P:phagocytosis, engulfment"/>
    <property type="evidence" value="ECO:0007669"/>
    <property type="project" value="TreeGrafter"/>
</dbReference>
<dbReference type="InterPro" id="IPR008936">
    <property type="entry name" value="Rho_GTPase_activation_prot"/>
</dbReference>
<dbReference type="GO" id="GO:0051058">
    <property type="term" value="P:negative regulation of small GTPase mediated signal transduction"/>
    <property type="evidence" value="ECO:0007669"/>
    <property type="project" value="TreeGrafter"/>
</dbReference>
<dbReference type="Proteomes" id="UP000314982">
    <property type="component" value="Unassembled WGS sequence"/>
</dbReference>
<evidence type="ECO:0000259" key="5">
    <source>
        <dbReference type="PROSITE" id="PS50238"/>
    </source>
</evidence>
<feature type="compositionally biased region" description="Low complexity" evidence="2">
    <location>
        <begin position="477"/>
        <end position="491"/>
    </location>
</feature>
<reference evidence="7" key="1">
    <citation type="submission" date="2018-06" db="EMBL/GenBank/DDBJ databases">
        <title>Genome assembly of Danube salmon.</title>
        <authorList>
            <person name="Macqueen D.J."/>
            <person name="Gundappa M.K."/>
        </authorList>
    </citation>
    <scope>NUCLEOTIDE SEQUENCE [LARGE SCALE GENOMIC DNA]</scope>
</reference>
<feature type="chain" id="PRO_5021401717" evidence="3">
    <location>
        <begin position="26"/>
        <end position="589"/>
    </location>
</feature>
<dbReference type="PANTHER" id="PTHR15228">
    <property type="entry name" value="SPERMATHECAL PHYSIOLOGY VARIANT"/>
    <property type="match status" value="1"/>
</dbReference>
<dbReference type="PROSITE" id="PS50238">
    <property type="entry name" value="RHOGAP"/>
    <property type="match status" value="1"/>
</dbReference>
<feature type="compositionally biased region" description="Low complexity" evidence="2">
    <location>
        <begin position="365"/>
        <end position="385"/>
    </location>
</feature>
<keyword evidence="3" id="KW-0732">Signal</keyword>
<dbReference type="PANTHER" id="PTHR15228:SF20">
    <property type="entry name" value="RHO GTPASE-ACTIVATING PROTEIN 25"/>
    <property type="match status" value="1"/>
</dbReference>
<feature type="region of interest" description="Disordered" evidence="2">
    <location>
        <begin position="364"/>
        <end position="397"/>
    </location>
</feature>
<feature type="compositionally biased region" description="Polar residues" evidence="2">
    <location>
        <begin position="500"/>
        <end position="511"/>
    </location>
</feature>
<feature type="signal peptide" evidence="3">
    <location>
        <begin position="1"/>
        <end position="25"/>
    </location>
</feature>
<dbReference type="GO" id="GO:0007165">
    <property type="term" value="P:signal transduction"/>
    <property type="evidence" value="ECO:0007669"/>
    <property type="project" value="InterPro"/>
</dbReference>
<dbReference type="InterPro" id="IPR000198">
    <property type="entry name" value="RhoGAP_dom"/>
</dbReference>
<dbReference type="Pfam" id="PF00169">
    <property type="entry name" value="PH"/>
    <property type="match status" value="1"/>
</dbReference>
<name>A0A4W5R7Z7_9TELE</name>
<dbReference type="AlphaFoldDB" id="A0A4W5R7Z7"/>
<dbReference type="PROSITE" id="PS50003">
    <property type="entry name" value="PH_DOMAIN"/>
    <property type="match status" value="1"/>
</dbReference>
<dbReference type="Gene3D" id="1.10.555.10">
    <property type="entry name" value="Rho GTPase activation protein"/>
    <property type="match status" value="1"/>
</dbReference>
<keyword evidence="1" id="KW-0343">GTPase activation</keyword>
<feature type="region of interest" description="Disordered" evidence="2">
    <location>
        <begin position="466"/>
        <end position="544"/>
    </location>
</feature>
<dbReference type="SMART" id="SM00233">
    <property type="entry name" value="PH"/>
    <property type="match status" value="1"/>
</dbReference>
<feature type="domain" description="Rho-GAP" evidence="5">
    <location>
        <begin position="149"/>
        <end position="323"/>
    </location>
</feature>
<feature type="compositionally biased region" description="Basic and acidic residues" evidence="2">
    <location>
        <begin position="559"/>
        <end position="572"/>
    </location>
</feature>
<evidence type="ECO:0000259" key="4">
    <source>
        <dbReference type="PROSITE" id="PS50003"/>
    </source>
</evidence>
<dbReference type="GO" id="GO:0007015">
    <property type="term" value="P:actin filament organization"/>
    <property type="evidence" value="ECO:0007669"/>
    <property type="project" value="TreeGrafter"/>
</dbReference>
<dbReference type="GeneTree" id="ENSGT00950000183015"/>
<dbReference type="SMART" id="SM00324">
    <property type="entry name" value="RhoGAP"/>
    <property type="match status" value="1"/>
</dbReference>
<feature type="region of interest" description="Disordered" evidence="2">
    <location>
        <begin position="324"/>
        <end position="346"/>
    </location>
</feature>
<sequence>MLRALLTSWLCLVKCLLIRLSLTGSQGLGSSGSTRRSMERPLKAGWLKKQRSIVKNWQLRYFVLKGSTLTYHKDEKEGTGVIQLRFSKVNELPQNQDDPGKFLFEIIPRSSGDRERYPYVLMANSHSEMEEWVRTLRRVVGAPSTIFGKSLGDTVTYEQRFGPHMVPILVQKCAEFIREHGLSEEGIFRLPGQDNIVKQFRDAFNAGERPSFPIDTDVHTVASLLKLYLRELPEPVVPWAQYQDFLDCSPMLQFVIYLYICQLFLFEVQQNSKVNKMSVENLATVIGINLLKPQIEDPITMMKGTPQIQKLMTVMIRQHEALFPPSKDLAPSPPIKKSDNKKNSAPRSFVGWESAEVTTSHNYFQRPQQPHSPSSSSAMDPWSGSPRKRTQTLPTLNCPVPGMAGKLEAIKCWSHINECSEEKGEKGEKTLSEDIFKILDLQRTSLFVEVQKKNWEDRGTARRGSDITVTYDEITAPSSKPSSDPQQKSQPATPEKKTEASTAGVSSSAQQPDRKVEQQEDSRGDTENRELSATVAELQSALDTEKRCVSALEIRLRNAECSRDEAQRRNQELDQEIQQFLTREPRRPT</sequence>
<dbReference type="STRING" id="62062.ENSHHUP00000084747"/>
<evidence type="ECO:0000313" key="7">
    <source>
        <dbReference type="Proteomes" id="UP000314982"/>
    </source>
</evidence>
<dbReference type="Pfam" id="PF00620">
    <property type="entry name" value="RhoGAP"/>
    <property type="match status" value="2"/>
</dbReference>
<feature type="compositionally biased region" description="Basic and acidic residues" evidence="2">
    <location>
        <begin position="512"/>
        <end position="530"/>
    </location>
</feature>
<feature type="domain" description="PH" evidence="4">
    <location>
        <begin position="40"/>
        <end position="141"/>
    </location>
</feature>
<evidence type="ECO:0000256" key="1">
    <source>
        <dbReference type="ARBA" id="ARBA00022468"/>
    </source>
</evidence>
<dbReference type="GO" id="GO:0001891">
    <property type="term" value="C:phagocytic cup"/>
    <property type="evidence" value="ECO:0007669"/>
    <property type="project" value="TreeGrafter"/>
</dbReference>
<dbReference type="Gene3D" id="2.30.29.30">
    <property type="entry name" value="Pleckstrin-homology domain (PH domain)/Phosphotyrosine-binding domain (PTB)"/>
    <property type="match status" value="1"/>
</dbReference>
<dbReference type="InterPro" id="IPR001849">
    <property type="entry name" value="PH_domain"/>
</dbReference>
<accession>A0A4W5R7Z7</accession>
<reference evidence="6" key="3">
    <citation type="submission" date="2025-09" db="UniProtKB">
        <authorList>
            <consortium name="Ensembl"/>
        </authorList>
    </citation>
    <scope>IDENTIFICATION</scope>
</reference>
<dbReference type="Ensembl" id="ENSHHUT00000087399.1">
    <property type="protein sequence ID" value="ENSHHUP00000084747.1"/>
    <property type="gene ID" value="ENSHHUG00000049123.1"/>
</dbReference>
<dbReference type="SUPFAM" id="SSF48350">
    <property type="entry name" value="GTPase activation domain, GAP"/>
    <property type="match status" value="1"/>
</dbReference>
<keyword evidence="7" id="KW-1185">Reference proteome</keyword>
<protein>
    <submittedName>
        <fullName evidence="6">Rho GTPase activating protein 25</fullName>
    </submittedName>
</protein>
<evidence type="ECO:0000313" key="6">
    <source>
        <dbReference type="Ensembl" id="ENSHHUP00000084747.1"/>
    </source>
</evidence>